<evidence type="ECO:0000256" key="6">
    <source>
        <dbReference type="SAM" id="MobiDB-lite"/>
    </source>
</evidence>
<gene>
    <name evidence="8" type="ORF">BFG57_01335</name>
</gene>
<reference evidence="8 9" key="1">
    <citation type="submission" date="2016-08" db="EMBL/GenBank/DDBJ databases">
        <title>Genome of Bacillus solimangrovi GH2-4.</title>
        <authorList>
            <person name="Lim S."/>
            <person name="Kim B.-C."/>
        </authorList>
    </citation>
    <scope>NUCLEOTIDE SEQUENCE [LARGE SCALE GENOMIC DNA]</scope>
    <source>
        <strain evidence="8 9">GH2-4</strain>
    </source>
</reference>
<dbReference type="RefSeq" id="WP_069717118.1">
    <property type="nucleotide sequence ID" value="NZ_MJEH01000022.1"/>
</dbReference>
<protein>
    <submittedName>
        <fullName evidence="8">Amino acid ABC transporter</fullName>
    </submittedName>
</protein>
<keyword evidence="4 7" id="KW-1133">Transmembrane helix</keyword>
<dbReference type="EMBL" id="MJEH01000022">
    <property type="protein sequence ID" value="OEH92677.1"/>
    <property type="molecule type" value="Genomic_DNA"/>
</dbReference>
<comment type="caution">
    <text evidence="8">The sequence shown here is derived from an EMBL/GenBank/DDBJ whole genome shotgun (WGS) entry which is preliminary data.</text>
</comment>
<feature type="region of interest" description="Disordered" evidence="6">
    <location>
        <begin position="311"/>
        <end position="332"/>
    </location>
</feature>
<keyword evidence="9" id="KW-1185">Reference proteome</keyword>
<evidence type="ECO:0000256" key="5">
    <source>
        <dbReference type="ARBA" id="ARBA00023136"/>
    </source>
</evidence>
<evidence type="ECO:0000313" key="9">
    <source>
        <dbReference type="Proteomes" id="UP000095209"/>
    </source>
</evidence>
<name>A0A1E5LF24_9BACI</name>
<keyword evidence="5 7" id="KW-0472">Membrane</keyword>
<keyword evidence="2" id="KW-1003">Cell membrane</keyword>
<dbReference type="Proteomes" id="UP000095209">
    <property type="component" value="Unassembled WGS sequence"/>
</dbReference>
<dbReference type="STRING" id="1305675.BFG57_01335"/>
<dbReference type="CDD" id="cd06581">
    <property type="entry name" value="TM_PBP1_LivM_like"/>
    <property type="match status" value="1"/>
</dbReference>
<feature type="transmembrane region" description="Helical" evidence="7">
    <location>
        <begin position="242"/>
        <end position="267"/>
    </location>
</feature>
<dbReference type="Pfam" id="PF02653">
    <property type="entry name" value="BPD_transp_2"/>
    <property type="match status" value="1"/>
</dbReference>
<feature type="transmembrane region" description="Helical" evidence="7">
    <location>
        <begin position="62"/>
        <end position="82"/>
    </location>
</feature>
<dbReference type="InterPro" id="IPR001851">
    <property type="entry name" value="ABC_transp_permease"/>
</dbReference>
<feature type="transmembrane region" description="Helical" evidence="7">
    <location>
        <begin position="38"/>
        <end position="56"/>
    </location>
</feature>
<feature type="transmembrane region" description="Helical" evidence="7">
    <location>
        <begin position="279"/>
        <end position="298"/>
    </location>
</feature>
<evidence type="ECO:0000256" key="1">
    <source>
        <dbReference type="ARBA" id="ARBA00004651"/>
    </source>
</evidence>
<dbReference type="PANTHER" id="PTHR30482:SF10">
    <property type="entry name" value="HIGH-AFFINITY BRANCHED-CHAIN AMINO ACID TRANSPORT PROTEIN BRAE"/>
    <property type="match status" value="1"/>
</dbReference>
<sequence length="332" mass="36314">MLAQMINPYYLQVMSFILINIILGVSIYITLSTGQLSLGHAGFMGIGAYTSAILTINYDVPLVIGIICGAVLASLVGIMIGMPTLRLQGVYLAIATLGFGEVIRVLFVNLEGITQGAIGISSIPHIGREIFKTLREFGFNAQSLGLQNNQFVSIIVFILLLLVTIVLIIFFVRQHHSRVGRAFAAIKMDESAAEAMGINITYYKILAFAQGALVAGFAGALYAHITSYISPSDFAYHRAVEILIFAVFGGSEVIWGPIFGATFLTAMPEVLRELSEYRYMIYGAILVLMMAFRPQGLIDYNMIHKISKFKKKKKQHTNNKTEGESPNHGSGS</sequence>
<comment type="subcellular location">
    <subcellularLocation>
        <location evidence="1">Cell membrane</location>
        <topology evidence="1">Multi-pass membrane protein</topology>
    </subcellularLocation>
</comment>
<evidence type="ECO:0000256" key="4">
    <source>
        <dbReference type="ARBA" id="ARBA00022989"/>
    </source>
</evidence>
<feature type="transmembrane region" description="Helical" evidence="7">
    <location>
        <begin position="151"/>
        <end position="172"/>
    </location>
</feature>
<accession>A0A1E5LF24</accession>
<dbReference type="GO" id="GO:0015658">
    <property type="term" value="F:branched-chain amino acid transmembrane transporter activity"/>
    <property type="evidence" value="ECO:0007669"/>
    <property type="project" value="InterPro"/>
</dbReference>
<dbReference type="AlphaFoldDB" id="A0A1E5LF24"/>
<dbReference type="GO" id="GO:0005886">
    <property type="term" value="C:plasma membrane"/>
    <property type="evidence" value="ECO:0007669"/>
    <property type="project" value="UniProtKB-SubCell"/>
</dbReference>
<feature type="transmembrane region" description="Helical" evidence="7">
    <location>
        <begin position="12"/>
        <end position="31"/>
    </location>
</feature>
<evidence type="ECO:0000313" key="8">
    <source>
        <dbReference type="EMBL" id="OEH92677.1"/>
    </source>
</evidence>
<proteinExistence type="predicted"/>
<dbReference type="OrthoDB" id="9789927at2"/>
<dbReference type="PANTHER" id="PTHR30482">
    <property type="entry name" value="HIGH-AFFINITY BRANCHED-CHAIN AMINO ACID TRANSPORT SYSTEM PERMEASE"/>
    <property type="match status" value="1"/>
</dbReference>
<evidence type="ECO:0000256" key="2">
    <source>
        <dbReference type="ARBA" id="ARBA00022475"/>
    </source>
</evidence>
<dbReference type="InterPro" id="IPR043428">
    <property type="entry name" value="LivM-like"/>
</dbReference>
<organism evidence="8 9">
    <name type="scientific">Bacillus solimangrovi</name>
    <dbReference type="NCBI Taxonomy" id="1305675"/>
    <lineage>
        <taxon>Bacteria</taxon>
        <taxon>Bacillati</taxon>
        <taxon>Bacillota</taxon>
        <taxon>Bacilli</taxon>
        <taxon>Bacillales</taxon>
        <taxon>Bacillaceae</taxon>
        <taxon>Bacillus</taxon>
    </lineage>
</organism>
<keyword evidence="3 7" id="KW-0812">Transmembrane</keyword>
<feature type="transmembrane region" description="Helical" evidence="7">
    <location>
        <begin position="205"/>
        <end position="230"/>
    </location>
</feature>
<evidence type="ECO:0000256" key="7">
    <source>
        <dbReference type="SAM" id="Phobius"/>
    </source>
</evidence>
<evidence type="ECO:0000256" key="3">
    <source>
        <dbReference type="ARBA" id="ARBA00022692"/>
    </source>
</evidence>
<feature type="transmembrane region" description="Helical" evidence="7">
    <location>
        <begin position="89"/>
        <end position="107"/>
    </location>
</feature>